<sequence>MHRRVLLDVSLPLATSLKNRRRSESRYRLQENKTGDSTEAFCFWNRLEQTRSRMDGREGLSCTRSCGSVILSRLECLSLILNIRSQCLIGFLVEFKRRKIEVDLLENKHKENVKSPFYVGYPACCEIFDYYVHLYTDFMW</sequence>
<keyword evidence="2" id="KW-1185">Reference proteome</keyword>
<dbReference type="EMBL" id="JAHXZJ010000001">
    <property type="protein sequence ID" value="KAH0569017.1"/>
    <property type="molecule type" value="Genomic_DNA"/>
</dbReference>
<accession>A0AAV7J9R0</accession>
<evidence type="ECO:0000313" key="2">
    <source>
        <dbReference type="Proteomes" id="UP000826195"/>
    </source>
</evidence>
<proteinExistence type="predicted"/>
<evidence type="ECO:0000313" key="1">
    <source>
        <dbReference type="EMBL" id="KAH0569017.1"/>
    </source>
</evidence>
<protein>
    <submittedName>
        <fullName evidence="1">Uncharacterized protein</fullName>
    </submittedName>
</protein>
<dbReference type="Proteomes" id="UP000826195">
    <property type="component" value="Unassembled WGS sequence"/>
</dbReference>
<organism evidence="1 2">
    <name type="scientific">Cotesia glomerata</name>
    <name type="common">Lepidopteran parasitic wasp</name>
    <name type="synonym">Apanteles glomeratus</name>
    <dbReference type="NCBI Taxonomy" id="32391"/>
    <lineage>
        <taxon>Eukaryota</taxon>
        <taxon>Metazoa</taxon>
        <taxon>Ecdysozoa</taxon>
        <taxon>Arthropoda</taxon>
        <taxon>Hexapoda</taxon>
        <taxon>Insecta</taxon>
        <taxon>Pterygota</taxon>
        <taxon>Neoptera</taxon>
        <taxon>Endopterygota</taxon>
        <taxon>Hymenoptera</taxon>
        <taxon>Apocrita</taxon>
        <taxon>Ichneumonoidea</taxon>
        <taxon>Braconidae</taxon>
        <taxon>Microgastrinae</taxon>
        <taxon>Cotesia</taxon>
    </lineage>
</organism>
<reference evidence="1 2" key="1">
    <citation type="journal article" date="2021" name="J. Hered.">
        <title>A chromosome-level genome assembly of the parasitoid wasp, Cotesia glomerata (Hymenoptera: Braconidae).</title>
        <authorList>
            <person name="Pinto B.J."/>
            <person name="Weis J.J."/>
            <person name="Gamble T."/>
            <person name="Ode P.J."/>
            <person name="Paul R."/>
            <person name="Zaspel J.M."/>
        </authorList>
    </citation>
    <scope>NUCLEOTIDE SEQUENCE [LARGE SCALE GENOMIC DNA]</scope>
    <source>
        <strain evidence="1">CgM1</strain>
    </source>
</reference>
<gene>
    <name evidence="1" type="ORF">KQX54_021723</name>
</gene>
<dbReference type="AlphaFoldDB" id="A0AAV7J9R0"/>
<name>A0AAV7J9R0_COTGL</name>
<comment type="caution">
    <text evidence="1">The sequence shown here is derived from an EMBL/GenBank/DDBJ whole genome shotgun (WGS) entry which is preliminary data.</text>
</comment>